<dbReference type="GO" id="GO:0031981">
    <property type="term" value="C:nuclear lumen"/>
    <property type="evidence" value="ECO:0007669"/>
    <property type="project" value="UniProtKB-ARBA"/>
</dbReference>
<keyword evidence="5" id="KW-0677">Repeat</keyword>
<comment type="subcellular location">
    <subcellularLocation>
        <location evidence="2">Cytoplasm</location>
    </subcellularLocation>
    <subcellularLocation>
        <location evidence="1">Nucleus</location>
    </subcellularLocation>
</comment>
<dbReference type="PANTHER" id="PTHR10527">
    <property type="entry name" value="IMPORTIN BETA"/>
    <property type="match status" value="1"/>
</dbReference>
<evidence type="ECO:0000313" key="13">
    <source>
        <dbReference type="Proteomes" id="UP001221413"/>
    </source>
</evidence>
<feature type="compositionally biased region" description="Polar residues" evidence="10">
    <location>
        <begin position="907"/>
        <end position="929"/>
    </location>
</feature>
<dbReference type="InterPro" id="IPR016024">
    <property type="entry name" value="ARM-type_fold"/>
</dbReference>
<dbReference type="Pfam" id="PF03810">
    <property type="entry name" value="IBN_N"/>
    <property type="match status" value="1"/>
</dbReference>
<evidence type="ECO:0000256" key="2">
    <source>
        <dbReference type="ARBA" id="ARBA00004496"/>
    </source>
</evidence>
<keyword evidence="13" id="KW-1185">Reference proteome</keyword>
<keyword evidence="6" id="KW-0653">Protein transport</keyword>
<dbReference type="PROSITE" id="PS50166">
    <property type="entry name" value="IMPORTIN_B_NT"/>
    <property type="match status" value="1"/>
</dbReference>
<comment type="similarity">
    <text evidence="8">Belongs to the importin beta family. Importin beta-2 subfamily.</text>
</comment>
<dbReference type="InterPro" id="IPR040122">
    <property type="entry name" value="Importin_beta"/>
</dbReference>
<keyword evidence="7" id="KW-0539">Nucleus</keyword>
<reference evidence="12" key="1">
    <citation type="submission" date="2023-01" db="EMBL/GenBank/DDBJ databases">
        <title>The chitinases involved in constricting ring structure development in the nematode-trapping fungus Drechslerella dactyloides.</title>
        <authorList>
            <person name="Wang R."/>
            <person name="Zhang L."/>
            <person name="Tang P."/>
            <person name="Li S."/>
            <person name="Liang L."/>
        </authorList>
    </citation>
    <scope>NUCLEOTIDE SEQUENCE</scope>
    <source>
        <strain evidence="12">YMF1.00031</strain>
    </source>
</reference>
<dbReference type="GO" id="GO:0005737">
    <property type="term" value="C:cytoplasm"/>
    <property type="evidence" value="ECO:0007669"/>
    <property type="project" value="UniProtKB-SubCell"/>
</dbReference>
<evidence type="ECO:0000313" key="12">
    <source>
        <dbReference type="EMBL" id="KAJ6263577.1"/>
    </source>
</evidence>
<dbReference type="AlphaFoldDB" id="A0AAD6J747"/>
<feature type="region of interest" description="Disordered" evidence="10">
    <location>
        <begin position="906"/>
        <end position="936"/>
    </location>
</feature>
<comment type="caution">
    <text evidence="12">The sequence shown here is derived from an EMBL/GenBank/DDBJ whole genome shotgun (WGS) entry which is preliminary data.</text>
</comment>
<evidence type="ECO:0000256" key="1">
    <source>
        <dbReference type="ARBA" id="ARBA00004123"/>
    </source>
</evidence>
<dbReference type="Proteomes" id="UP001221413">
    <property type="component" value="Unassembled WGS sequence"/>
</dbReference>
<evidence type="ECO:0000256" key="4">
    <source>
        <dbReference type="ARBA" id="ARBA00022490"/>
    </source>
</evidence>
<accession>A0AAD6J747</accession>
<dbReference type="Gene3D" id="1.25.10.10">
    <property type="entry name" value="Leucine-rich Repeat Variant"/>
    <property type="match status" value="1"/>
</dbReference>
<dbReference type="FunFam" id="1.25.10.10:FF:000028">
    <property type="entry name" value="Transportin-1 isoform 1"/>
    <property type="match status" value="1"/>
</dbReference>
<evidence type="ECO:0000256" key="3">
    <source>
        <dbReference type="ARBA" id="ARBA00022448"/>
    </source>
</evidence>
<dbReference type="InterPro" id="IPR000357">
    <property type="entry name" value="HEAT"/>
</dbReference>
<dbReference type="PROSITE" id="PS50077">
    <property type="entry name" value="HEAT_REPEAT"/>
    <property type="match status" value="1"/>
</dbReference>
<feature type="region of interest" description="Disordered" evidence="10">
    <location>
        <begin position="351"/>
        <end position="381"/>
    </location>
</feature>
<keyword evidence="4" id="KW-0963">Cytoplasm</keyword>
<evidence type="ECO:0000256" key="6">
    <source>
        <dbReference type="ARBA" id="ARBA00022927"/>
    </source>
</evidence>
<dbReference type="InterPro" id="IPR021133">
    <property type="entry name" value="HEAT_type_2"/>
</dbReference>
<evidence type="ECO:0000259" key="11">
    <source>
        <dbReference type="PROSITE" id="PS50166"/>
    </source>
</evidence>
<keyword evidence="3" id="KW-0813">Transport</keyword>
<protein>
    <submittedName>
        <fullName evidence="12">Transportin-1</fullName>
    </submittedName>
</protein>
<evidence type="ECO:0000256" key="10">
    <source>
        <dbReference type="SAM" id="MobiDB-lite"/>
    </source>
</evidence>
<evidence type="ECO:0000256" key="7">
    <source>
        <dbReference type="ARBA" id="ARBA00023242"/>
    </source>
</evidence>
<dbReference type="GO" id="GO:0006606">
    <property type="term" value="P:protein import into nucleus"/>
    <property type="evidence" value="ECO:0007669"/>
    <property type="project" value="InterPro"/>
</dbReference>
<dbReference type="InterPro" id="IPR001494">
    <property type="entry name" value="Importin-beta_N"/>
</dbReference>
<dbReference type="SUPFAM" id="SSF48371">
    <property type="entry name" value="ARM repeat"/>
    <property type="match status" value="1"/>
</dbReference>
<sequence length="936" mass="103952">MQWQPQEESLRQLAGFLNDSVGADPDRRKRAGEMLQQVKGSPDICNYLCYILVTSTPPAGCLPGQYITIRSSAAILLKNHLKESWAKLSPDAQNYIKHAIIQGLTDENAQVRSLTGSLIAEVLRYAGLMQWPDILASLIGLVDGHDSSGKPVSTGAQEGAMGCLAKICEDNKKSLDANYNGERPLNFLIPKLLSFTSSPSDKIRAYALGSINVFVSSKPAAIIDNIDTVLNTLTQLSQDPSDEVRRNVCRSLVQFVEVRPDKIRPSLPAIIDYMLEQQHKDDEQLAIEAAEFWLSIAEHDSLQKDIGPYLPRIIPTLLDSMVYSEEDMMRLGGQGDDADVEDKAEDIQPVFAKSKSRMANGENAAEGAESSNAQVQMGDDDLSEGEIDDDEFFASLSPEDNWNLRKCSAAALDVLANVYHDTIFQIILPHLEKNIGHTEWQFREVAVLALGAVAEGCWDTVTPHLPKLIPYLLSLLNDSEPLVRQITCWTLSRYSRWAGLSQDPAIRQGYFEPMMDGLLKKMLDGNKKVQEAGASAFAYLEEQAGREVTPYLEPILRQFMTAFQRYKDRNMYILYDCIQTLAEHVGHAIAQRPAVDMLMPALIGRYRRVGDENRELFPLLECLSFVAQAMGTDFQPYAGPIFFRCLHLIHRNLEQSVQYAQNPDLEEPNKDYLITGLDLLSAIIQALQAQSLELVASARPGFFQMLGICLRDPNNEVKQSAYALLGDCAIYVFGELDPFIPQIMGILIEELDLSKISEEDEMETAYSVINNACWSCGEISLQKARHPGSGMTPYVERLFTRLLAVVQTPDIPASLTENAAIALGRLGLGCYDELAPHLATFAEPFLHTLARVQETDEKDTAFRGFSLIINSNPQAMDDCVDLLFSSIAKYNNPTSHLQELFQKDTDNNATQPSTSLAPSSDNITSTHGPLSNYAYE</sequence>
<name>A0AAD6J747_DREDA</name>
<feature type="compositionally biased region" description="Low complexity" evidence="10">
    <location>
        <begin position="359"/>
        <end position="373"/>
    </location>
</feature>
<dbReference type="InterPro" id="IPR011989">
    <property type="entry name" value="ARM-like"/>
</dbReference>
<evidence type="ECO:0000256" key="9">
    <source>
        <dbReference type="PROSITE-ProRule" id="PRU00103"/>
    </source>
</evidence>
<feature type="domain" description="Importin N-terminal" evidence="11">
    <location>
        <begin position="31"/>
        <end position="106"/>
    </location>
</feature>
<evidence type="ECO:0000256" key="5">
    <source>
        <dbReference type="ARBA" id="ARBA00022737"/>
    </source>
</evidence>
<dbReference type="EMBL" id="JAQGDS010000002">
    <property type="protein sequence ID" value="KAJ6263577.1"/>
    <property type="molecule type" value="Genomic_DNA"/>
</dbReference>
<feature type="repeat" description="HEAT" evidence="9">
    <location>
        <begin position="468"/>
        <end position="502"/>
    </location>
</feature>
<proteinExistence type="inferred from homology"/>
<evidence type="ECO:0000256" key="8">
    <source>
        <dbReference type="ARBA" id="ARBA00038423"/>
    </source>
</evidence>
<dbReference type="SMART" id="SM00913">
    <property type="entry name" value="IBN_N"/>
    <property type="match status" value="1"/>
</dbReference>
<dbReference type="GO" id="GO:0031267">
    <property type="term" value="F:small GTPase binding"/>
    <property type="evidence" value="ECO:0007669"/>
    <property type="project" value="InterPro"/>
</dbReference>
<dbReference type="Pfam" id="PF13513">
    <property type="entry name" value="HEAT_EZ"/>
    <property type="match status" value="1"/>
</dbReference>
<organism evidence="12 13">
    <name type="scientific">Drechslerella dactyloides</name>
    <name type="common">Nematode-trapping fungus</name>
    <name type="synonym">Arthrobotrys dactyloides</name>
    <dbReference type="NCBI Taxonomy" id="74499"/>
    <lineage>
        <taxon>Eukaryota</taxon>
        <taxon>Fungi</taxon>
        <taxon>Dikarya</taxon>
        <taxon>Ascomycota</taxon>
        <taxon>Pezizomycotina</taxon>
        <taxon>Orbiliomycetes</taxon>
        <taxon>Orbiliales</taxon>
        <taxon>Orbiliaceae</taxon>
        <taxon>Drechslerella</taxon>
    </lineage>
</organism>
<gene>
    <name evidence="12" type="ORF">Dda_2141</name>
</gene>
<dbReference type="Pfam" id="PF02985">
    <property type="entry name" value="HEAT"/>
    <property type="match status" value="1"/>
</dbReference>